<keyword evidence="4" id="KW-1185">Reference proteome</keyword>
<dbReference type="EMBL" id="KL402848">
    <property type="protein sequence ID" value="KEH16654.1"/>
    <property type="molecule type" value="Genomic_DNA"/>
</dbReference>
<feature type="region of interest" description="Disordered" evidence="1">
    <location>
        <begin position="42"/>
        <end position="80"/>
    </location>
</feature>
<proteinExistence type="predicted"/>
<reference evidence="2 4" key="1">
    <citation type="journal article" date="2011" name="Nature">
        <title>The Medicago genome provides insight into the evolution of rhizobial symbioses.</title>
        <authorList>
            <person name="Young N.D."/>
            <person name="Debelle F."/>
            <person name="Oldroyd G.E."/>
            <person name="Geurts R."/>
            <person name="Cannon S.B."/>
            <person name="Udvardi M.K."/>
            <person name="Benedito V.A."/>
            <person name="Mayer K.F."/>
            <person name="Gouzy J."/>
            <person name="Schoof H."/>
            <person name="Van de Peer Y."/>
            <person name="Proost S."/>
            <person name="Cook D.R."/>
            <person name="Meyers B.C."/>
            <person name="Spannagl M."/>
            <person name="Cheung F."/>
            <person name="De Mita S."/>
            <person name="Krishnakumar V."/>
            <person name="Gundlach H."/>
            <person name="Zhou S."/>
            <person name="Mudge J."/>
            <person name="Bharti A.K."/>
            <person name="Murray J.D."/>
            <person name="Naoumkina M.A."/>
            <person name="Rosen B."/>
            <person name="Silverstein K.A."/>
            <person name="Tang H."/>
            <person name="Rombauts S."/>
            <person name="Zhao P.X."/>
            <person name="Zhou P."/>
            <person name="Barbe V."/>
            <person name="Bardou P."/>
            <person name="Bechner M."/>
            <person name="Bellec A."/>
            <person name="Berger A."/>
            <person name="Berges H."/>
            <person name="Bidwell S."/>
            <person name="Bisseling T."/>
            <person name="Choisne N."/>
            <person name="Couloux A."/>
            <person name="Denny R."/>
            <person name="Deshpande S."/>
            <person name="Dai X."/>
            <person name="Doyle J.J."/>
            <person name="Dudez A.M."/>
            <person name="Farmer A.D."/>
            <person name="Fouteau S."/>
            <person name="Franken C."/>
            <person name="Gibelin C."/>
            <person name="Gish J."/>
            <person name="Goldstein S."/>
            <person name="Gonzalez A.J."/>
            <person name="Green P.J."/>
            <person name="Hallab A."/>
            <person name="Hartog M."/>
            <person name="Hua A."/>
            <person name="Humphray S.J."/>
            <person name="Jeong D.H."/>
            <person name="Jing Y."/>
            <person name="Jocker A."/>
            <person name="Kenton S.M."/>
            <person name="Kim D.J."/>
            <person name="Klee K."/>
            <person name="Lai H."/>
            <person name="Lang C."/>
            <person name="Lin S."/>
            <person name="Macmil S.L."/>
            <person name="Magdelenat G."/>
            <person name="Matthews L."/>
            <person name="McCorrison J."/>
            <person name="Monaghan E.L."/>
            <person name="Mun J.H."/>
            <person name="Najar F.Z."/>
            <person name="Nicholson C."/>
            <person name="Noirot C."/>
            <person name="O'Bleness M."/>
            <person name="Paule C.R."/>
            <person name="Poulain J."/>
            <person name="Prion F."/>
            <person name="Qin B."/>
            <person name="Qu C."/>
            <person name="Retzel E.F."/>
            <person name="Riddle C."/>
            <person name="Sallet E."/>
            <person name="Samain S."/>
            <person name="Samson N."/>
            <person name="Sanders I."/>
            <person name="Saurat O."/>
            <person name="Scarpelli C."/>
            <person name="Schiex T."/>
            <person name="Segurens B."/>
            <person name="Severin A.J."/>
            <person name="Sherrier D.J."/>
            <person name="Shi R."/>
            <person name="Sims S."/>
            <person name="Singer S.R."/>
            <person name="Sinharoy S."/>
            <person name="Sterck L."/>
            <person name="Viollet A."/>
            <person name="Wang B.B."/>
            <person name="Wang K."/>
            <person name="Wang M."/>
            <person name="Wang X."/>
            <person name="Warfsmann J."/>
            <person name="Weissenbach J."/>
            <person name="White D.D."/>
            <person name="White J.D."/>
            <person name="Wiley G.B."/>
            <person name="Wincker P."/>
            <person name="Xing Y."/>
            <person name="Yang L."/>
            <person name="Yao Z."/>
            <person name="Ying F."/>
            <person name="Zhai J."/>
            <person name="Zhou L."/>
            <person name="Zuber A."/>
            <person name="Denarie J."/>
            <person name="Dixon R.A."/>
            <person name="May G.D."/>
            <person name="Schwartz D.C."/>
            <person name="Rogers J."/>
            <person name="Quetier F."/>
            <person name="Town C.D."/>
            <person name="Roe B.A."/>
        </authorList>
    </citation>
    <scope>NUCLEOTIDE SEQUENCE [LARGE SCALE GENOMIC DNA]</scope>
    <source>
        <strain evidence="2">A17</strain>
        <strain evidence="3 4">cv. Jemalong A17</strain>
    </source>
</reference>
<accession>A0A072TGF6</accession>
<name>A0A072TGF6_MEDTR</name>
<evidence type="ECO:0000256" key="1">
    <source>
        <dbReference type="SAM" id="MobiDB-lite"/>
    </source>
</evidence>
<dbReference type="Proteomes" id="UP000002051">
    <property type="component" value="Unassembled WGS sequence"/>
</dbReference>
<sequence length="183" mass="21580">MVCHQQQLQRFDDDNVNLSIQLRESTPPLIKQRHQSTLPLIKQGRTSTPPHIKKQRKITPPLIEQQRKSTPPLIKQRRSTHKISCNKDRKTLNKFWGWVNENWDFMFEKLVSNVLQIRDHERIFDRLSLGAKERGFGADLVRKYEDSETKVYLPQVRNLARPVLGLARSCHTPELLLLLLLRF</sequence>
<reference evidence="3" key="3">
    <citation type="submission" date="2015-06" db="UniProtKB">
        <authorList>
            <consortium name="EnsemblPlants"/>
        </authorList>
    </citation>
    <scope>IDENTIFICATION</scope>
    <source>
        <strain evidence="3">cv. Jemalong A17</strain>
    </source>
</reference>
<organism evidence="2 4">
    <name type="scientific">Medicago truncatula</name>
    <name type="common">Barrel medic</name>
    <name type="synonym">Medicago tribuloides</name>
    <dbReference type="NCBI Taxonomy" id="3880"/>
    <lineage>
        <taxon>Eukaryota</taxon>
        <taxon>Viridiplantae</taxon>
        <taxon>Streptophyta</taxon>
        <taxon>Embryophyta</taxon>
        <taxon>Tracheophyta</taxon>
        <taxon>Spermatophyta</taxon>
        <taxon>Magnoliopsida</taxon>
        <taxon>eudicotyledons</taxon>
        <taxon>Gunneridae</taxon>
        <taxon>Pentapetalae</taxon>
        <taxon>rosids</taxon>
        <taxon>fabids</taxon>
        <taxon>Fabales</taxon>
        <taxon>Fabaceae</taxon>
        <taxon>Papilionoideae</taxon>
        <taxon>50 kb inversion clade</taxon>
        <taxon>NPAAA clade</taxon>
        <taxon>Hologalegina</taxon>
        <taxon>IRL clade</taxon>
        <taxon>Trifolieae</taxon>
        <taxon>Medicago</taxon>
    </lineage>
</organism>
<evidence type="ECO:0000313" key="4">
    <source>
        <dbReference type="Proteomes" id="UP000002051"/>
    </source>
</evidence>
<reference evidence="2 4" key="2">
    <citation type="journal article" date="2014" name="BMC Genomics">
        <title>An improved genome release (version Mt4.0) for the model legume Medicago truncatula.</title>
        <authorList>
            <person name="Tang H."/>
            <person name="Krishnakumar V."/>
            <person name="Bidwell S."/>
            <person name="Rosen B."/>
            <person name="Chan A."/>
            <person name="Zhou S."/>
            <person name="Gentzbittel L."/>
            <person name="Childs K.L."/>
            <person name="Yandell M."/>
            <person name="Gundlach H."/>
            <person name="Mayer K.F."/>
            <person name="Schwartz D.C."/>
            <person name="Town C.D."/>
        </authorList>
    </citation>
    <scope>GENOME REANNOTATION</scope>
    <source>
        <strain evidence="2">A17</strain>
        <strain evidence="3 4">cv. Jemalong A17</strain>
    </source>
</reference>
<protein>
    <submittedName>
        <fullName evidence="2 3">Uncharacterized protein</fullName>
    </submittedName>
</protein>
<evidence type="ECO:0000313" key="3">
    <source>
        <dbReference type="EnsemblPlants" id="KEH16654"/>
    </source>
</evidence>
<evidence type="ECO:0000313" key="2">
    <source>
        <dbReference type="EMBL" id="KEH16654.1"/>
    </source>
</evidence>
<dbReference type="HOGENOM" id="CLU_1477292_0_0_1"/>
<gene>
    <name evidence="2" type="ORF">MTR_0123s0010</name>
</gene>
<dbReference type="AlphaFoldDB" id="A0A072TGF6"/>
<dbReference type="EnsemblPlants" id="KEH16654">
    <property type="protein sequence ID" value="KEH16654"/>
    <property type="gene ID" value="MTR_0123s0010"/>
</dbReference>